<dbReference type="NCBIfam" id="NF005722">
    <property type="entry name" value="PRK07539.1-2"/>
    <property type="match status" value="1"/>
</dbReference>
<dbReference type="InterPro" id="IPR041921">
    <property type="entry name" value="NuoE_N"/>
</dbReference>
<dbReference type="EMBL" id="UINC01019167">
    <property type="protein sequence ID" value="SVA81017.1"/>
    <property type="molecule type" value="Genomic_DNA"/>
</dbReference>
<protein>
    <recommendedName>
        <fullName evidence="8">NADH-quinone oxidoreductase subunit E</fullName>
    </recommendedName>
</protein>
<dbReference type="InterPro" id="IPR002023">
    <property type="entry name" value="NuoE-like"/>
</dbReference>
<dbReference type="FunFam" id="1.10.10.1590:FF:000001">
    <property type="entry name" value="NADH-quinone oxidoreductase subunit E"/>
    <property type="match status" value="1"/>
</dbReference>
<comment type="similarity">
    <text evidence="1">Belongs to the complex I 24 kDa subunit family.</text>
</comment>
<dbReference type="Gene3D" id="1.10.10.1590">
    <property type="entry name" value="NADH-quinone oxidoreductase subunit E"/>
    <property type="match status" value="1"/>
</dbReference>
<dbReference type="InterPro" id="IPR036249">
    <property type="entry name" value="Thioredoxin-like_sf"/>
</dbReference>
<organism evidence="7">
    <name type="scientific">marine metagenome</name>
    <dbReference type="NCBI Taxonomy" id="408172"/>
    <lineage>
        <taxon>unclassified sequences</taxon>
        <taxon>metagenomes</taxon>
        <taxon>ecological metagenomes</taxon>
    </lineage>
</organism>
<evidence type="ECO:0000256" key="6">
    <source>
        <dbReference type="ARBA" id="ARBA00034078"/>
    </source>
</evidence>
<sequence length="159" mass="17663">MEIDYQLSDDVRKKIEAEAKKYPSRRAAVKSALRYAQQEHGWVSEGVVNAVAAVLSLQPIQVYEVATFYDMFYTKPVGRHRIRVCTNVSCMLRGSKDVLDQLKNRLGVDVGETTADGKVALFEAECLGACGGAPMLICNDRYVENLTAEDVDQLLSELD</sequence>
<reference evidence="7" key="1">
    <citation type="submission" date="2018-05" db="EMBL/GenBank/DDBJ databases">
        <authorList>
            <person name="Lanie J.A."/>
            <person name="Ng W.-L."/>
            <person name="Kazmierczak K.M."/>
            <person name="Andrzejewski T.M."/>
            <person name="Davidsen T.M."/>
            <person name="Wayne K.J."/>
            <person name="Tettelin H."/>
            <person name="Glass J.I."/>
            <person name="Rusch D."/>
            <person name="Podicherti R."/>
            <person name="Tsui H.-C.T."/>
            <person name="Winkler M.E."/>
        </authorList>
    </citation>
    <scope>NUCLEOTIDE SEQUENCE</scope>
</reference>
<dbReference type="InterPro" id="IPR042128">
    <property type="entry name" value="NuoE_dom"/>
</dbReference>
<evidence type="ECO:0000256" key="4">
    <source>
        <dbReference type="ARBA" id="ARBA00023004"/>
    </source>
</evidence>
<dbReference type="CDD" id="cd03064">
    <property type="entry name" value="TRX_Fd_NuoE"/>
    <property type="match status" value="1"/>
</dbReference>
<dbReference type="PANTHER" id="PTHR10371">
    <property type="entry name" value="NADH DEHYDROGENASE UBIQUINONE FLAVOPROTEIN 2, MITOCHONDRIAL"/>
    <property type="match status" value="1"/>
</dbReference>
<gene>
    <name evidence="7" type="ORF">METZ01_LOCUS133871</name>
</gene>
<dbReference type="GO" id="GO:0046872">
    <property type="term" value="F:metal ion binding"/>
    <property type="evidence" value="ECO:0007669"/>
    <property type="project" value="UniProtKB-KW"/>
</dbReference>
<dbReference type="AlphaFoldDB" id="A0A381YX11"/>
<keyword evidence="2" id="KW-0001">2Fe-2S</keyword>
<evidence type="ECO:0000256" key="5">
    <source>
        <dbReference type="ARBA" id="ARBA00023014"/>
    </source>
</evidence>
<accession>A0A381YX11</accession>
<keyword evidence="3" id="KW-0479">Metal-binding</keyword>
<evidence type="ECO:0000256" key="2">
    <source>
        <dbReference type="ARBA" id="ARBA00022714"/>
    </source>
</evidence>
<dbReference type="Pfam" id="PF01257">
    <property type="entry name" value="2Fe-2S_thioredx"/>
    <property type="match status" value="1"/>
</dbReference>
<evidence type="ECO:0008006" key="8">
    <source>
        <dbReference type="Google" id="ProtNLM"/>
    </source>
</evidence>
<evidence type="ECO:0000256" key="3">
    <source>
        <dbReference type="ARBA" id="ARBA00022723"/>
    </source>
</evidence>
<dbReference type="GO" id="GO:0003954">
    <property type="term" value="F:NADH dehydrogenase activity"/>
    <property type="evidence" value="ECO:0007669"/>
    <property type="project" value="TreeGrafter"/>
</dbReference>
<dbReference type="SUPFAM" id="SSF52833">
    <property type="entry name" value="Thioredoxin-like"/>
    <property type="match status" value="1"/>
</dbReference>
<comment type="cofactor">
    <cofactor evidence="6">
        <name>[2Fe-2S] cluster</name>
        <dbReference type="ChEBI" id="CHEBI:190135"/>
    </cofactor>
</comment>
<dbReference type="PANTHER" id="PTHR10371:SF3">
    <property type="entry name" value="NADH DEHYDROGENASE [UBIQUINONE] FLAVOPROTEIN 2, MITOCHONDRIAL"/>
    <property type="match status" value="1"/>
</dbReference>
<dbReference type="Gene3D" id="3.40.30.10">
    <property type="entry name" value="Glutaredoxin"/>
    <property type="match status" value="1"/>
</dbReference>
<dbReference type="NCBIfam" id="TIGR01958">
    <property type="entry name" value="nuoE_fam"/>
    <property type="match status" value="1"/>
</dbReference>
<evidence type="ECO:0000256" key="1">
    <source>
        <dbReference type="ARBA" id="ARBA00010643"/>
    </source>
</evidence>
<keyword evidence="5" id="KW-0411">Iron-sulfur</keyword>
<dbReference type="PIRSF" id="PIRSF000216">
    <property type="entry name" value="NADH_DH_24kDa"/>
    <property type="match status" value="1"/>
</dbReference>
<keyword evidence="4" id="KW-0408">Iron</keyword>
<dbReference type="GO" id="GO:0051537">
    <property type="term" value="F:2 iron, 2 sulfur cluster binding"/>
    <property type="evidence" value="ECO:0007669"/>
    <property type="project" value="UniProtKB-KW"/>
</dbReference>
<evidence type="ECO:0000313" key="7">
    <source>
        <dbReference type="EMBL" id="SVA81017.1"/>
    </source>
</evidence>
<proteinExistence type="inferred from homology"/>
<name>A0A381YX11_9ZZZZ</name>